<dbReference type="Pfam" id="PF19276">
    <property type="entry name" value="HD_assoc_2"/>
    <property type="match status" value="1"/>
</dbReference>
<dbReference type="RefSeq" id="WP_311661875.1">
    <property type="nucleotide sequence ID" value="NZ_JAVRHT010000003.1"/>
</dbReference>
<dbReference type="Pfam" id="PF01966">
    <property type="entry name" value="HD"/>
    <property type="match status" value="1"/>
</dbReference>
<reference evidence="2 3" key="1">
    <citation type="submission" date="2023-09" db="EMBL/GenBank/DDBJ databases">
        <authorList>
            <person name="Rey-Velasco X."/>
        </authorList>
    </citation>
    <scope>NUCLEOTIDE SEQUENCE [LARGE SCALE GENOMIC DNA]</scope>
    <source>
        <strain evidence="2 3">F394</strain>
    </source>
</reference>
<feature type="domain" description="HD/PDEase" evidence="1">
    <location>
        <begin position="51"/>
        <end position="182"/>
    </location>
</feature>
<dbReference type="PANTHER" id="PTHR11373:SF4">
    <property type="entry name" value="DEOXYNUCLEOSIDE TRIPHOSPHATE TRIPHOSPHOHYDROLASE SAMHD1"/>
    <property type="match status" value="1"/>
</dbReference>
<dbReference type="SMART" id="SM00471">
    <property type="entry name" value="HDc"/>
    <property type="match status" value="1"/>
</dbReference>
<dbReference type="InterPro" id="IPR003607">
    <property type="entry name" value="HD/PDEase_dom"/>
</dbReference>
<dbReference type="CDD" id="cd00077">
    <property type="entry name" value="HDc"/>
    <property type="match status" value="1"/>
</dbReference>
<protein>
    <submittedName>
        <fullName evidence="2">HD domain-containing protein</fullName>
    </submittedName>
</protein>
<dbReference type="InterPro" id="IPR006674">
    <property type="entry name" value="HD_domain"/>
</dbReference>
<dbReference type="Proteomes" id="UP001267426">
    <property type="component" value="Unassembled WGS sequence"/>
</dbReference>
<dbReference type="EMBL" id="JAVRHT010000003">
    <property type="protein sequence ID" value="MDT0630635.1"/>
    <property type="molecule type" value="Genomic_DNA"/>
</dbReference>
<dbReference type="SUPFAM" id="SSF109604">
    <property type="entry name" value="HD-domain/PDEase-like"/>
    <property type="match status" value="1"/>
</dbReference>
<sequence>MPSRFTLFNDPVHGFIAVPKGLVLSLVEQPEVQRLRRIRQLGLGFLVFPGAVHTRFEHGIGAMALMQDALDTLREKGTVMDTDEVGGALAAALLHDVGHGPFSHTLEHELLPPGPSGRRHHHERMSRALMARLDARLGGALRTALAIFDGAYPRPFFHSLLASQLDMDRLDYLRRDSFYTGVAEGVVGVDRVIKTMRVHPAPGGGRGGAAGAQTAGAGRIVIEAKGAYAVENVLLSRRLMYGQVYLHKTVIAADHVLRAAVGRARERWGTDPALAETAPPFAFFLAGRATADDLDPASDLHGPLLDAFAALDDTDVLYSLKRWAGSADRVLADLARRFVDRDLFRTTPLDAPPPDADVEAWRDRAAAWLVAEGISTPATARDDARYYVAVGRERLAAYDADRDPVCILERDGRVRELTESTGVLAPGALGGARERDYVCLPKALDLVG</sequence>
<comment type="caution">
    <text evidence="2">The sequence shown here is derived from an EMBL/GenBank/DDBJ whole genome shotgun (WGS) entry which is preliminary data.</text>
</comment>
<evidence type="ECO:0000313" key="2">
    <source>
        <dbReference type="EMBL" id="MDT0630635.1"/>
    </source>
</evidence>
<proteinExistence type="predicted"/>
<dbReference type="InterPro" id="IPR045509">
    <property type="entry name" value="HD_assoc_2"/>
</dbReference>
<name>A0ABU3BN38_9BACT</name>
<dbReference type="PANTHER" id="PTHR11373">
    <property type="entry name" value="DEOXYNUCLEOSIDE TRIPHOSPHATE TRIPHOSPHOHYDROLASE"/>
    <property type="match status" value="1"/>
</dbReference>
<accession>A0ABU3BN38</accession>
<keyword evidence="3" id="KW-1185">Reference proteome</keyword>
<dbReference type="Gene3D" id="1.10.3210.10">
    <property type="entry name" value="Hypothetical protein af1432"/>
    <property type="match status" value="1"/>
</dbReference>
<organism evidence="2 3">
    <name type="scientific">Rubrivirga litoralis</name>
    <dbReference type="NCBI Taxonomy" id="3075598"/>
    <lineage>
        <taxon>Bacteria</taxon>
        <taxon>Pseudomonadati</taxon>
        <taxon>Rhodothermota</taxon>
        <taxon>Rhodothermia</taxon>
        <taxon>Rhodothermales</taxon>
        <taxon>Rubricoccaceae</taxon>
        <taxon>Rubrivirga</taxon>
    </lineage>
</organism>
<evidence type="ECO:0000313" key="3">
    <source>
        <dbReference type="Proteomes" id="UP001267426"/>
    </source>
</evidence>
<gene>
    <name evidence="2" type="ORF">RM540_02645</name>
</gene>
<evidence type="ECO:0000259" key="1">
    <source>
        <dbReference type="SMART" id="SM00471"/>
    </source>
</evidence>
<dbReference type="InterPro" id="IPR050135">
    <property type="entry name" value="dGTPase-like"/>
</dbReference>